<dbReference type="Gene3D" id="1.20.1640.10">
    <property type="entry name" value="Multidrug efflux transporter AcrB transmembrane domain"/>
    <property type="match status" value="1"/>
</dbReference>
<dbReference type="PANTHER" id="PTHR10796">
    <property type="entry name" value="PATCHED-RELATED"/>
    <property type="match status" value="1"/>
</dbReference>
<proteinExistence type="predicted"/>
<evidence type="ECO:0000256" key="1">
    <source>
        <dbReference type="SAM" id="MobiDB-lite"/>
    </source>
</evidence>
<dbReference type="GO" id="GO:0006897">
    <property type="term" value="P:endocytosis"/>
    <property type="evidence" value="ECO:0007669"/>
    <property type="project" value="TreeGrafter"/>
</dbReference>
<keyword evidence="3" id="KW-1185">Reference proteome</keyword>
<dbReference type="SUPFAM" id="SSF82866">
    <property type="entry name" value="Multidrug efflux transporter AcrB transmembrane domain"/>
    <property type="match status" value="1"/>
</dbReference>
<feature type="region of interest" description="Disordered" evidence="1">
    <location>
        <begin position="102"/>
        <end position="123"/>
    </location>
</feature>
<feature type="transmembrane region" description="Helical" evidence="2">
    <location>
        <begin position="41"/>
        <end position="67"/>
    </location>
</feature>
<dbReference type="Proteomes" id="UP000887566">
    <property type="component" value="Unplaced"/>
</dbReference>
<evidence type="ECO:0000256" key="2">
    <source>
        <dbReference type="SAM" id="Phobius"/>
    </source>
</evidence>
<feature type="compositionally biased region" description="Low complexity" evidence="1">
    <location>
        <begin position="110"/>
        <end position="119"/>
    </location>
</feature>
<reference evidence="4" key="1">
    <citation type="submission" date="2022-11" db="UniProtKB">
        <authorList>
            <consortium name="WormBaseParasite"/>
        </authorList>
    </citation>
    <scope>IDENTIFICATION</scope>
</reference>
<dbReference type="AlphaFoldDB" id="A0A914USM9"/>
<dbReference type="GO" id="GO:0018996">
    <property type="term" value="P:molting cycle, collagen and cuticulin-based cuticle"/>
    <property type="evidence" value="ECO:0007669"/>
    <property type="project" value="TreeGrafter"/>
</dbReference>
<dbReference type="InterPro" id="IPR051697">
    <property type="entry name" value="Patched_domain-protein"/>
</dbReference>
<name>A0A914USM9_9BILA</name>
<evidence type="ECO:0000313" key="3">
    <source>
        <dbReference type="Proteomes" id="UP000887566"/>
    </source>
</evidence>
<protein>
    <submittedName>
        <fullName evidence="4">Uncharacterized protein</fullName>
    </submittedName>
</protein>
<dbReference type="GO" id="GO:0030659">
    <property type="term" value="C:cytoplasmic vesicle membrane"/>
    <property type="evidence" value="ECO:0007669"/>
    <property type="project" value="TreeGrafter"/>
</dbReference>
<dbReference type="WBParaSite" id="PSAMB.scaffold12061size2975.g34601.t1">
    <property type="protein sequence ID" value="PSAMB.scaffold12061size2975.g34601.t1"/>
    <property type="gene ID" value="PSAMB.scaffold12061size2975.g34601"/>
</dbReference>
<keyword evidence="2" id="KW-1133">Transmembrane helix</keyword>
<organism evidence="3 4">
    <name type="scientific">Plectus sambesii</name>
    <dbReference type="NCBI Taxonomy" id="2011161"/>
    <lineage>
        <taxon>Eukaryota</taxon>
        <taxon>Metazoa</taxon>
        <taxon>Ecdysozoa</taxon>
        <taxon>Nematoda</taxon>
        <taxon>Chromadorea</taxon>
        <taxon>Plectida</taxon>
        <taxon>Plectina</taxon>
        <taxon>Plectoidea</taxon>
        <taxon>Plectidae</taxon>
        <taxon>Plectus</taxon>
    </lineage>
</organism>
<feature type="transmembrane region" description="Helical" evidence="2">
    <location>
        <begin position="73"/>
        <end position="96"/>
    </location>
</feature>
<keyword evidence="2" id="KW-0812">Transmembrane</keyword>
<accession>A0A914USM9</accession>
<dbReference type="GO" id="GO:0005886">
    <property type="term" value="C:plasma membrane"/>
    <property type="evidence" value="ECO:0007669"/>
    <property type="project" value="TreeGrafter"/>
</dbReference>
<keyword evidence="2" id="KW-0472">Membrane</keyword>
<sequence length="153" mass="16605">MATILMSIGFSVDYTAHISYHYYKGDAENTRARLKHALSSIAWPMLQAGLSTLISVLILIAVHAYMVDVFVKTVFLVVFLGLAHGLVILPVVLAALPFHKSPSAEDPWKSSAPAASSTSQQFDMTVELTPRKKSNKIGPIPAKVLEVTKSDPV</sequence>
<dbReference type="PANTHER" id="PTHR10796:SF112">
    <property type="entry name" value="PATCHED-RELATED PROTEIN 18"/>
    <property type="match status" value="1"/>
</dbReference>
<evidence type="ECO:0000313" key="4">
    <source>
        <dbReference type="WBParaSite" id="PSAMB.scaffold12061size2975.g34601.t1"/>
    </source>
</evidence>